<evidence type="ECO:0000313" key="1">
    <source>
        <dbReference type="EMBL" id="PKA46073.1"/>
    </source>
</evidence>
<organism evidence="1 2">
    <name type="scientific">Apostasia shenzhenica</name>
    <dbReference type="NCBI Taxonomy" id="1088818"/>
    <lineage>
        <taxon>Eukaryota</taxon>
        <taxon>Viridiplantae</taxon>
        <taxon>Streptophyta</taxon>
        <taxon>Embryophyta</taxon>
        <taxon>Tracheophyta</taxon>
        <taxon>Spermatophyta</taxon>
        <taxon>Magnoliopsida</taxon>
        <taxon>Liliopsida</taxon>
        <taxon>Asparagales</taxon>
        <taxon>Orchidaceae</taxon>
        <taxon>Apostasioideae</taxon>
        <taxon>Apostasia</taxon>
    </lineage>
</organism>
<name>A0A2H9ZRZ9_9ASPA</name>
<dbReference type="EMBL" id="KZ454429">
    <property type="protein sequence ID" value="PKA46073.1"/>
    <property type="molecule type" value="Genomic_DNA"/>
</dbReference>
<dbReference type="Proteomes" id="UP000236161">
    <property type="component" value="Unassembled WGS sequence"/>
</dbReference>
<proteinExistence type="predicted"/>
<gene>
    <name evidence="1" type="ORF">AXF42_Ash021768</name>
</gene>
<protein>
    <submittedName>
        <fullName evidence="1">Uncharacterized protein</fullName>
    </submittedName>
</protein>
<sequence length="54" mass="6509">MVLRLKSVNHRLLKKKVMKICQNILSFLRLNLVLQTHFQFQKPIPLIVLKERIK</sequence>
<dbReference type="AlphaFoldDB" id="A0A2H9ZRZ9"/>
<evidence type="ECO:0000313" key="2">
    <source>
        <dbReference type="Proteomes" id="UP000236161"/>
    </source>
</evidence>
<keyword evidence="2" id="KW-1185">Reference proteome</keyword>
<accession>A0A2H9ZRZ9</accession>
<reference evidence="1 2" key="1">
    <citation type="journal article" date="2017" name="Nature">
        <title>The Apostasia genome and the evolution of orchids.</title>
        <authorList>
            <person name="Zhang G.Q."/>
            <person name="Liu K.W."/>
            <person name="Li Z."/>
            <person name="Lohaus R."/>
            <person name="Hsiao Y.Y."/>
            <person name="Niu S.C."/>
            <person name="Wang J.Y."/>
            <person name="Lin Y.C."/>
            <person name="Xu Q."/>
            <person name="Chen L.J."/>
            <person name="Yoshida K."/>
            <person name="Fujiwara S."/>
            <person name="Wang Z.W."/>
            <person name="Zhang Y.Q."/>
            <person name="Mitsuda N."/>
            <person name="Wang M."/>
            <person name="Liu G.H."/>
            <person name="Pecoraro L."/>
            <person name="Huang H.X."/>
            <person name="Xiao X.J."/>
            <person name="Lin M."/>
            <person name="Wu X.Y."/>
            <person name="Wu W.L."/>
            <person name="Chen Y.Y."/>
            <person name="Chang S.B."/>
            <person name="Sakamoto S."/>
            <person name="Ohme-Takagi M."/>
            <person name="Yagi M."/>
            <person name="Zeng S.J."/>
            <person name="Shen C.Y."/>
            <person name="Yeh C.M."/>
            <person name="Luo Y.B."/>
            <person name="Tsai W.C."/>
            <person name="Van de Peer Y."/>
            <person name="Liu Z.J."/>
        </authorList>
    </citation>
    <scope>NUCLEOTIDE SEQUENCE [LARGE SCALE GENOMIC DNA]</scope>
    <source>
        <strain evidence="2">cv. Shenzhen</strain>
        <tissue evidence="1">Stem</tissue>
    </source>
</reference>